<sequence length="189" mass="21095">MRHLADGGDDSPESSRKLSKEREAALKEALSSVVPRLISSVTRVTHDYHLAEDITQEVCIAVFQEFRKGTKFNKPVIVFATAVARNKLRDYWRKSSSGERPYDEPPEHARQFSSSPVAGLEYLELLESVKAAIANERQAAVWELTHIWGLMGLEIAELLEISSATVSRELATAEKKAKLCQDDEEAEPA</sequence>
<keyword evidence="1" id="KW-0805">Transcription regulation</keyword>
<evidence type="ECO:0000256" key="5">
    <source>
        <dbReference type="SAM" id="MobiDB-lite"/>
    </source>
</evidence>
<name>F1CLA3_9ACTN</name>
<dbReference type="GO" id="GO:0016987">
    <property type="term" value="F:sigma factor activity"/>
    <property type="evidence" value="ECO:0007669"/>
    <property type="project" value="UniProtKB-KW"/>
</dbReference>
<dbReference type="NCBIfam" id="TIGR02937">
    <property type="entry name" value="sigma70-ECF"/>
    <property type="match status" value="1"/>
</dbReference>
<reference evidence="8" key="1">
    <citation type="journal article" date="2011" name="Microbiology">
        <title>The pleitropic regulator AdpAch is required for natamycin biosynthesis and morphological differentiation in Streptomyces chattanoogensis.</title>
        <authorList>
            <person name="Du Y.L."/>
            <person name="Li S.Z."/>
            <person name="Zhou Z."/>
            <person name="Chen S.F."/>
            <person name="Fan W.M."/>
            <person name="Li Y.Q."/>
        </authorList>
    </citation>
    <scope>NUCLEOTIDE SEQUENCE</scope>
    <source>
        <strain evidence="8">L10</strain>
    </source>
</reference>
<dbReference type="InterPro" id="IPR014284">
    <property type="entry name" value="RNA_pol_sigma-70_dom"/>
</dbReference>
<feature type="compositionally biased region" description="Basic and acidic residues" evidence="5">
    <location>
        <begin position="94"/>
        <end position="110"/>
    </location>
</feature>
<keyword evidence="3" id="KW-0238">DNA-binding</keyword>
<feature type="domain" description="RNA polymerase sigma-70 region 2" evidence="6">
    <location>
        <begin position="33"/>
        <end position="96"/>
    </location>
</feature>
<evidence type="ECO:0000256" key="1">
    <source>
        <dbReference type="ARBA" id="ARBA00023015"/>
    </source>
</evidence>
<dbReference type="GO" id="GO:0006352">
    <property type="term" value="P:DNA-templated transcription initiation"/>
    <property type="evidence" value="ECO:0007669"/>
    <property type="project" value="InterPro"/>
</dbReference>
<evidence type="ECO:0000256" key="3">
    <source>
        <dbReference type="ARBA" id="ARBA00023125"/>
    </source>
</evidence>
<organism evidence="8">
    <name type="scientific">Streptomyces chattanoogensis</name>
    <dbReference type="NCBI Taxonomy" id="66876"/>
    <lineage>
        <taxon>Bacteria</taxon>
        <taxon>Bacillati</taxon>
        <taxon>Actinomycetota</taxon>
        <taxon>Actinomycetes</taxon>
        <taxon>Kitasatosporales</taxon>
        <taxon>Streptomycetaceae</taxon>
        <taxon>Streptomyces</taxon>
    </lineage>
</organism>
<keyword evidence="4" id="KW-0804">Transcription</keyword>
<gene>
    <name evidence="8" type="primary">sigD</name>
</gene>
<feature type="region of interest" description="Disordered" evidence="5">
    <location>
        <begin position="94"/>
        <end position="113"/>
    </location>
</feature>
<dbReference type="PANTHER" id="PTHR43133">
    <property type="entry name" value="RNA POLYMERASE ECF-TYPE SIGMA FACTO"/>
    <property type="match status" value="1"/>
</dbReference>
<proteinExistence type="predicted"/>
<protein>
    <submittedName>
        <fullName evidence="8">Putative RNA polymerase sigma factor</fullName>
    </submittedName>
</protein>
<evidence type="ECO:0000259" key="7">
    <source>
        <dbReference type="Pfam" id="PF07638"/>
    </source>
</evidence>
<evidence type="ECO:0000313" key="8">
    <source>
        <dbReference type="EMBL" id="ADX66476.1"/>
    </source>
</evidence>
<dbReference type="Pfam" id="PF04542">
    <property type="entry name" value="Sigma70_r2"/>
    <property type="match status" value="1"/>
</dbReference>
<evidence type="ECO:0000256" key="4">
    <source>
        <dbReference type="ARBA" id="ARBA00023163"/>
    </source>
</evidence>
<dbReference type="AlphaFoldDB" id="F1CLA3"/>
<feature type="domain" description="RNA polymerase sigma-70 ECF-like HTH" evidence="7">
    <location>
        <begin position="122"/>
        <end position="176"/>
    </location>
</feature>
<evidence type="ECO:0000256" key="2">
    <source>
        <dbReference type="ARBA" id="ARBA00023082"/>
    </source>
</evidence>
<dbReference type="GO" id="GO:0003677">
    <property type="term" value="F:DNA binding"/>
    <property type="evidence" value="ECO:0007669"/>
    <property type="project" value="UniProtKB-KW"/>
</dbReference>
<dbReference type="InterPro" id="IPR013325">
    <property type="entry name" value="RNA_pol_sigma_r2"/>
</dbReference>
<dbReference type="PANTHER" id="PTHR43133:SF8">
    <property type="entry name" value="RNA POLYMERASE SIGMA FACTOR HI_1459-RELATED"/>
    <property type="match status" value="1"/>
</dbReference>
<accession>F1CLA3</accession>
<dbReference type="InterPro" id="IPR007627">
    <property type="entry name" value="RNA_pol_sigma70_r2"/>
</dbReference>
<dbReference type="EMBL" id="HQ386234">
    <property type="protein sequence ID" value="ADX66476.1"/>
    <property type="molecule type" value="Genomic_DNA"/>
</dbReference>
<feature type="region of interest" description="Disordered" evidence="5">
    <location>
        <begin position="1"/>
        <end position="22"/>
    </location>
</feature>
<dbReference type="SUPFAM" id="SSF88946">
    <property type="entry name" value="Sigma2 domain of RNA polymerase sigma factors"/>
    <property type="match status" value="1"/>
</dbReference>
<dbReference type="InterPro" id="IPR039425">
    <property type="entry name" value="RNA_pol_sigma-70-like"/>
</dbReference>
<dbReference type="InterPro" id="IPR053812">
    <property type="entry name" value="HTH_Sigma70_ECF-like"/>
</dbReference>
<dbReference type="Pfam" id="PF07638">
    <property type="entry name" value="Sigma70_ECF"/>
    <property type="match status" value="1"/>
</dbReference>
<dbReference type="Gene3D" id="1.10.1740.10">
    <property type="match status" value="1"/>
</dbReference>
<feature type="compositionally biased region" description="Basic and acidic residues" evidence="5">
    <location>
        <begin position="13"/>
        <end position="22"/>
    </location>
</feature>
<evidence type="ECO:0000259" key="6">
    <source>
        <dbReference type="Pfam" id="PF04542"/>
    </source>
</evidence>
<reference evidence="8" key="2">
    <citation type="submission" date="2011-02" db="EMBL/GenBank/DDBJ databases">
        <authorList>
            <person name="Du Y.-L."/>
            <person name="Li Y.-Q."/>
        </authorList>
    </citation>
    <scope>NUCLEOTIDE SEQUENCE</scope>
    <source>
        <strain evidence="8">L10</strain>
    </source>
</reference>
<keyword evidence="2" id="KW-0731">Sigma factor</keyword>